<evidence type="ECO:0000313" key="3">
    <source>
        <dbReference type="Proteomes" id="UP000034176"/>
    </source>
</evidence>
<proteinExistence type="predicted"/>
<accession>A0A0G0ANX3</accession>
<dbReference type="InterPro" id="IPR002878">
    <property type="entry name" value="ChsH2_C"/>
</dbReference>
<gene>
    <name evidence="2" type="ORF">UR52_C0017G0019</name>
</gene>
<dbReference type="STRING" id="1618434.UR52_C0017G0019"/>
<sequence length="102" mass="11649">MFSPIKIWRNQKYIKELLGKKGEIISYTIVRIAPQGFESQAPYPVVLVRIGNKNHIGQLVDANETEIKIGQKVIAVVRRIRNPHPEGIIPYGIKFKLLSNKE</sequence>
<feature type="domain" description="ChsH2 C-terminal OB-fold" evidence="1">
    <location>
        <begin position="18"/>
        <end position="77"/>
    </location>
</feature>
<dbReference type="SUPFAM" id="SSF50249">
    <property type="entry name" value="Nucleic acid-binding proteins"/>
    <property type="match status" value="1"/>
</dbReference>
<dbReference type="AlphaFoldDB" id="A0A0G0ANX3"/>
<protein>
    <recommendedName>
        <fullName evidence="1">ChsH2 C-terminal OB-fold domain-containing protein</fullName>
    </recommendedName>
</protein>
<dbReference type="InterPro" id="IPR012340">
    <property type="entry name" value="NA-bd_OB-fold"/>
</dbReference>
<name>A0A0G0ANX3_9BACT</name>
<reference evidence="2 3" key="1">
    <citation type="journal article" date="2015" name="Nature">
        <title>rRNA introns, odd ribosomes, and small enigmatic genomes across a large radiation of phyla.</title>
        <authorList>
            <person name="Brown C.T."/>
            <person name="Hug L.A."/>
            <person name="Thomas B.C."/>
            <person name="Sharon I."/>
            <person name="Castelle C.J."/>
            <person name="Singh A."/>
            <person name="Wilkins M.J."/>
            <person name="Williams K.H."/>
            <person name="Banfield J.F."/>
        </authorList>
    </citation>
    <scope>NUCLEOTIDE SEQUENCE [LARGE SCALE GENOMIC DNA]</scope>
</reference>
<organism evidence="2 3">
    <name type="scientific">Candidatus Gottesmanbacteria bacterium GW2011_GWA1_34_13</name>
    <dbReference type="NCBI Taxonomy" id="1618434"/>
    <lineage>
        <taxon>Bacteria</taxon>
        <taxon>Candidatus Gottesmaniibacteriota</taxon>
    </lineage>
</organism>
<comment type="caution">
    <text evidence="2">The sequence shown here is derived from an EMBL/GenBank/DDBJ whole genome shotgun (WGS) entry which is preliminary data.</text>
</comment>
<evidence type="ECO:0000259" key="1">
    <source>
        <dbReference type="Pfam" id="PF01796"/>
    </source>
</evidence>
<dbReference type="Pfam" id="PF01796">
    <property type="entry name" value="OB_ChsH2_C"/>
    <property type="match status" value="1"/>
</dbReference>
<evidence type="ECO:0000313" key="2">
    <source>
        <dbReference type="EMBL" id="KKP58703.1"/>
    </source>
</evidence>
<dbReference type="EMBL" id="LBPN01000017">
    <property type="protein sequence ID" value="KKP58703.1"/>
    <property type="molecule type" value="Genomic_DNA"/>
</dbReference>
<dbReference type="Proteomes" id="UP000034176">
    <property type="component" value="Unassembled WGS sequence"/>
</dbReference>